<dbReference type="Gene3D" id="1.10.150.130">
    <property type="match status" value="1"/>
</dbReference>
<keyword evidence="5" id="KW-0233">DNA recombination</keyword>
<evidence type="ECO:0000313" key="9">
    <source>
        <dbReference type="EMBL" id="QCI58067.1"/>
    </source>
</evidence>
<dbReference type="Gene3D" id="1.10.443.10">
    <property type="entry name" value="Intergrase catalytic core"/>
    <property type="match status" value="1"/>
</dbReference>
<dbReference type="AlphaFoldDB" id="A0A4D7AUB5"/>
<dbReference type="PROSITE" id="PS51898">
    <property type="entry name" value="TYR_RECOMBINASE"/>
    <property type="match status" value="1"/>
</dbReference>
<keyword evidence="4 6" id="KW-0238">DNA-binding</keyword>
<evidence type="ECO:0000256" key="4">
    <source>
        <dbReference type="ARBA" id="ARBA00023125"/>
    </source>
</evidence>
<sequence length="282" mass="32220">MREAMETALQDRTAAPAELTVTWEEVCRYLDSLAARGRRRETIQVYRPKLEAFYHFLPEDKRVAADTLELWRAALLREGYSPGTANTHVSAANGLLAYLGRRDLQLIGQLDTEEEIQPELSRTEYLRLLATARNLGRERTYLMVKVFALTGIRVSELNRVMVRAVEEGRVLTACDGRAQYVLIPACLQKELAVYLRRVGITAGPVFVTRSGRPMRRTQVSGEIRTLCRDARVDGDKSNPRCLRRLYQVTQERIRDSVQILAEQAHERMLEEEQLTVGWEQGS</sequence>
<evidence type="ECO:0000256" key="2">
    <source>
        <dbReference type="ARBA" id="ARBA00008857"/>
    </source>
</evidence>
<name>A0A4D7AUB5_9FIRM</name>
<dbReference type="GO" id="GO:0006310">
    <property type="term" value="P:DNA recombination"/>
    <property type="evidence" value="ECO:0007669"/>
    <property type="project" value="UniProtKB-KW"/>
</dbReference>
<dbReference type="RefSeq" id="WP_136890727.1">
    <property type="nucleotide sequence ID" value="NZ_CP034413.3"/>
</dbReference>
<dbReference type="PROSITE" id="PS51900">
    <property type="entry name" value="CB"/>
    <property type="match status" value="1"/>
</dbReference>
<evidence type="ECO:0000256" key="6">
    <source>
        <dbReference type="PROSITE-ProRule" id="PRU01248"/>
    </source>
</evidence>
<gene>
    <name evidence="9" type="ORF">EIO64_01535</name>
</gene>
<evidence type="ECO:0000256" key="5">
    <source>
        <dbReference type="ARBA" id="ARBA00023172"/>
    </source>
</evidence>
<protein>
    <submittedName>
        <fullName evidence="9">Site-specific integrase</fullName>
    </submittedName>
</protein>
<dbReference type="GO" id="GO:0015074">
    <property type="term" value="P:DNA integration"/>
    <property type="evidence" value="ECO:0007669"/>
    <property type="project" value="UniProtKB-KW"/>
</dbReference>
<proteinExistence type="inferred from homology"/>
<dbReference type="GO" id="GO:0003677">
    <property type="term" value="F:DNA binding"/>
    <property type="evidence" value="ECO:0007669"/>
    <property type="project" value="UniProtKB-UniRule"/>
</dbReference>
<evidence type="ECO:0000259" key="7">
    <source>
        <dbReference type="PROSITE" id="PS51898"/>
    </source>
</evidence>
<dbReference type="KEGG" id="obj:EIO64_01535"/>
<feature type="domain" description="Tyr recombinase" evidence="7">
    <location>
        <begin position="115"/>
        <end position="282"/>
    </location>
</feature>
<dbReference type="EMBL" id="CP034413">
    <property type="protein sequence ID" value="QCI58067.1"/>
    <property type="molecule type" value="Genomic_DNA"/>
</dbReference>
<evidence type="ECO:0000259" key="8">
    <source>
        <dbReference type="PROSITE" id="PS51900"/>
    </source>
</evidence>
<dbReference type="InterPro" id="IPR011010">
    <property type="entry name" value="DNA_brk_join_enz"/>
</dbReference>
<comment type="function">
    <text evidence="1">Site-specific tyrosine recombinase, which acts by catalyzing the cutting and rejoining of the recombining DNA molecules.</text>
</comment>
<dbReference type="Proteomes" id="UP000298642">
    <property type="component" value="Chromosome"/>
</dbReference>
<evidence type="ECO:0000256" key="1">
    <source>
        <dbReference type="ARBA" id="ARBA00003283"/>
    </source>
</evidence>
<evidence type="ECO:0000256" key="3">
    <source>
        <dbReference type="ARBA" id="ARBA00022908"/>
    </source>
</evidence>
<dbReference type="SUPFAM" id="SSF56349">
    <property type="entry name" value="DNA breaking-rejoining enzymes"/>
    <property type="match status" value="1"/>
</dbReference>
<organism evidence="9 10">
    <name type="scientific">Dysosmobacter welbionis</name>
    <dbReference type="NCBI Taxonomy" id="2093857"/>
    <lineage>
        <taxon>Bacteria</taxon>
        <taxon>Bacillati</taxon>
        <taxon>Bacillota</taxon>
        <taxon>Clostridia</taxon>
        <taxon>Eubacteriales</taxon>
        <taxon>Oscillospiraceae</taxon>
        <taxon>Dysosmobacter</taxon>
    </lineage>
</organism>
<dbReference type="InterPro" id="IPR004107">
    <property type="entry name" value="Integrase_SAM-like_N"/>
</dbReference>
<keyword evidence="10" id="KW-1185">Reference proteome</keyword>
<evidence type="ECO:0000313" key="10">
    <source>
        <dbReference type="Proteomes" id="UP000298642"/>
    </source>
</evidence>
<reference evidence="10" key="1">
    <citation type="submission" date="2018-12" db="EMBL/GenBank/DDBJ databases">
        <title>Dusodibacter welbiota gen. nov., sp. nov., isolated from human faeces and emended description of the Oscillibacter genus.</title>
        <authorList>
            <person name="Le Roy T."/>
            <person name="Van der Smissen P."/>
            <person name="Delzenne N."/>
            <person name="Muccioli G."/>
            <person name="Collet J.F."/>
            <person name="Cani P.D."/>
        </authorList>
    </citation>
    <scope>NUCLEOTIDE SEQUENCE [LARGE SCALE GENOMIC DNA]</scope>
    <source>
        <strain evidence="10">J115</strain>
    </source>
</reference>
<dbReference type="InterPro" id="IPR010998">
    <property type="entry name" value="Integrase_recombinase_N"/>
</dbReference>
<dbReference type="InterPro" id="IPR013762">
    <property type="entry name" value="Integrase-like_cat_sf"/>
</dbReference>
<keyword evidence="3" id="KW-0229">DNA integration</keyword>
<accession>A0A4D7AUB5</accession>
<comment type="similarity">
    <text evidence="2">Belongs to the 'phage' integrase family.</text>
</comment>
<dbReference type="InterPro" id="IPR002104">
    <property type="entry name" value="Integrase_catalytic"/>
</dbReference>
<dbReference type="InterPro" id="IPR044068">
    <property type="entry name" value="CB"/>
</dbReference>
<feature type="domain" description="Core-binding (CB)" evidence="8">
    <location>
        <begin position="20"/>
        <end position="100"/>
    </location>
</feature>
<dbReference type="Pfam" id="PF02899">
    <property type="entry name" value="Phage_int_SAM_1"/>
    <property type="match status" value="1"/>
</dbReference>